<dbReference type="PANTHER" id="PTHR47027:SF20">
    <property type="entry name" value="REVERSE TRANSCRIPTASE-LIKE PROTEIN WITH RNA-DIRECTED DNA POLYMERASE DOMAIN"/>
    <property type="match status" value="1"/>
</dbReference>
<dbReference type="AlphaFoldDB" id="A0A812DE95"/>
<comment type="caution">
    <text evidence="2">The sequence shown here is derived from an EMBL/GenBank/DDBJ whole genome shotgun (WGS) entry which is preliminary data.</text>
</comment>
<protein>
    <submittedName>
        <fullName evidence="2">Uncharacterized protein</fullName>
    </submittedName>
</protein>
<sequence length="334" mass="39086">MALPPSIQDFNKALKRMRPGKAQGPDNIPLEILTHNDSEMRNRLMLLILKIWETKTFHNEFRHATVVTIFKKGDRSILTSTPTCRKDVENRIRAAHSTFGRLNCRIFKNHALTMVFRAVVLSTLLYACEIWTLYRSEVKILERFQQLKLRQILNISWESYTTNTEVLDRASVSSVEATIIYHRLRWAGHAHRMDPSRLPKKILYGEVAIGTRPRGAPKTRYKEDQLKRTLALTNISSSLWEETARDRMTWRRSICDGIADFEERGKENEETRRRKRRERCERPPFSPSPPLPCDYCQRLFHHRLGLTNTTGSRRRLLDNANNLQLTDLSIYLSI</sequence>
<evidence type="ECO:0000256" key="1">
    <source>
        <dbReference type="SAM" id="MobiDB-lite"/>
    </source>
</evidence>
<dbReference type="PANTHER" id="PTHR47027">
    <property type="entry name" value="REVERSE TRANSCRIPTASE DOMAIN-CONTAINING PROTEIN"/>
    <property type="match status" value="1"/>
</dbReference>
<feature type="region of interest" description="Disordered" evidence="1">
    <location>
        <begin position="265"/>
        <end position="286"/>
    </location>
</feature>
<organism evidence="2 3">
    <name type="scientific">Acanthosepion pharaonis</name>
    <name type="common">Pharaoh cuttlefish</name>
    <name type="synonym">Sepia pharaonis</name>
    <dbReference type="NCBI Taxonomy" id="158019"/>
    <lineage>
        <taxon>Eukaryota</taxon>
        <taxon>Metazoa</taxon>
        <taxon>Spiralia</taxon>
        <taxon>Lophotrochozoa</taxon>
        <taxon>Mollusca</taxon>
        <taxon>Cephalopoda</taxon>
        <taxon>Coleoidea</taxon>
        <taxon>Decapodiformes</taxon>
        <taxon>Sepiida</taxon>
        <taxon>Sepiina</taxon>
        <taxon>Sepiidae</taxon>
        <taxon>Acanthosepion</taxon>
    </lineage>
</organism>
<accession>A0A812DE95</accession>
<evidence type="ECO:0000313" key="2">
    <source>
        <dbReference type="EMBL" id="CAE1297088.1"/>
    </source>
</evidence>
<name>A0A812DE95_ACAPH</name>
<feature type="compositionally biased region" description="Basic and acidic residues" evidence="1">
    <location>
        <begin position="265"/>
        <end position="282"/>
    </location>
</feature>
<keyword evidence="3" id="KW-1185">Reference proteome</keyword>
<dbReference type="EMBL" id="CAHIKZ030003164">
    <property type="protein sequence ID" value="CAE1297088.1"/>
    <property type="molecule type" value="Genomic_DNA"/>
</dbReference>
<reference evidence="2" key="1">
    <citation type="submission" date="2021-01" db="EMBL/GenBank/DDBJ databases">
        <authorList>
            <person name="Li R."/>
            <person name="Bekaert M."/>
        </authorList>
    </citation>
    <scope>NUCLEOTIDE SEQUENCE</scope>
    <source>
        <strain evidence="2">Farmed</strain>
    </source>
</reference>
<evidence type="ECO:0000313" key="3">
    <source>
        <dbReference type="Proteomes" id="UP000597762"/>
    </source>
</evidence>
<dbReference type="Proteomes" id="UP000597762">
    <property type="component" value="Unassembled WGS sequence"/>
</dbReference>
<dbReference type="OrthoDB" id="425014at2759"/>
<proteinExistence type="predicted"/>
<gene>
    <name evidence="2" type="ORF">SPHA_51826</name>
</gene>